<keyword evidence="2" id="KW-1133">Transmembrane helix</keyword>
<dbReference type="InterPro" id="IPR038734">
    <property type="entry name" value="YhaN_AAA"/>
</dbReference>
<feature type="transmembrane region" description="Helical" evidence="2">
    <location>
        <begin position="473"/>
        <end position="491"/>
    </location>
</feature>
<dbReference type="PANTHER" id="PTHR41259">
    <property type="entry name" value="DOUBLE-STRAND BREAK REPAIR RAD50 ATPASE, PUTATIVE-RELATED"/>
    <property type="match status" value="1"/>
</dbReference>
<dbReference type="PANTHER" id="PTHR41259:SF1">
    <property type="entry name" value="DOUBLE-STRAND BREAK REPAIR RAD50 ATPASE, PUTATIVE-RELATED"/>
    <property type="match status" value="1"/>
</dbReference>
<evidence type="ECO:0000259" key="3">
    <source>
        <dbReference type="Pfam" id="PF13514"/>
    </source>
</evidence>
<dbReference type="SUPFAM" id="SSF52540">
    <property type="entry name" value="P-loop containing nucleoside triphosphate hydrolases"/>
    <property type="match status" value="2"/>
</dbReference>
<protein>
    <submittedName>
        <fullName evidence="4">AAA family ATPase</fullName>
    </submittedName>
</protein>
<keyword evidence="2" id="KW-0812">Transmembrane</keyword>
<feature type="coiled-coil region" evidence="1">
    <location>
        <begin position="375"/>
        <end position="420"/>
    </location>
</feature>
<comment type="caution">
    <text evidence="4">The sequence shown here is derived from an EMBL/GenBank/DDBJ whole genome shotgun (WGS) entry which is preliminary data.</text>
</comment>
<evidence type="ECO:0000313" key="5">
    <source>
        <dbReference type="Proteomes" id="UP000571017"/>
    </source>
</evidence>
<dbReference type="EMBL" id="JACEFG010000001">
    <property type="protein sequence ID" value="MBA2174575.1"/>
    <property type="molecule type" value="Genomic_DNA"/>
</dbReference>
<dbReference type="RefSeq" id="WP_181471564.1">
    <property type="nucleotide sequence ID" value="NZ_JACEFG010000001.1"/>
</dbReference>
<feature type="coiled-coil region" evidence="1">
    <location>
        <begin position="179"/>
        <end position="230"/>
    </location>
</feature>
<organism evidence="4 5">
    <name type="scientific">Halobacillus locisalis</name>
    <dbReference type="NCBI Taxonomy" id="220753"/>
    <lineage>
        <taxon>Bacteria</taxon>
        <taxon>Bacillati</taxon>
        <taxon>Bacillota</taxon>
        <taxon>Bacilli</taxon>
        <taxon>Bacillales</taxon>
        <taxon>Bacillaceae</taxon>
        <taxon>Halobacillus</taxon>
    </lineage>
</organism>
<dbReference type="InterPro" id="IPR027417">
    <property type="entry name" value="P-loop_NTPase"/>
</dbReference>
<dbReference type="Gene3D" id="3.40.50.300">
    <property type="entry name" value="P-loop containing nucleotide triphosphate hydrolases"/>
    <property type="match status" value="2"/>
</dbReference>
<sequence>MEAKIYGFGKWKDQTFAFDDKPLTIISGKNEAGKSTVHLFILYVLFGLSPKQREFYRPKTGGALGGLLVVQLEGFGRVTLERVDDLRGGEVVCRLSNGEEYGEDWLNNHLSGMNRTVFESIFSFTAADLLKLRQIDGHELGEVLLNIGLTGSDHIYQTEKWLMKNVNDRFRPKGRKPIINQQLHRVDELNQERITKQAEVIHYESLSELKKEKEAQIARAESEIYSLYREQYSYEQLQKALPILTEYHQYKDMESTRVVFPEEGRMRDQQLKEAILPLESEAHLVSSQIETIKLKRESLVNKIAEEQLFSRAGKLLKQEQEYGRAVHEMDNLHQRAEQLRSQVLEELSHLDIGLNAEELTEFTFPFHLEDTWRSLQEESRILNTEEEQLTDQESRLRGEKESLSDQIHSLETDMMDENEAYQIQRQIEETLHKENMPAGHSAIVWNHRRITYSLLAGLFIMIGWLITVLTNEMFYGILASVLALLPIVGAVRSHAQSSEKPLPQQNQPLSIEEWKKKLHNYEQQKYERSNLVKQWKAANHEEILLDEKKRSLIQKGSTFEMAIQEQERLYPFLTKVSIDHWDKLFHLFTRVQSKQMEYEQIEKYIMEKSAMINQIKPLMEKFYRDNKWEWDEQQMPFAFDYVRNWFDKQQQLRKDWDTIDQQLKEAKSHLNDVSVRLDALEKKRDYLFSQAQVSDEEAFYRQLKAYEAQLERDKNIDRLTHQVKGMLSEEEQGLFRVWEDPPHETEVRIRLQESNERRKRLEEQLRSAQQQLADTKSDISNLESSEEYSSALHELESERNTLREQAKEWATYQVALHLLNQTKTKYKNTYLPQVIDSAAIYFNRLTGGNYKGIHLSKEEERVVVEHKDLQWFDVEELSRGTKDQLYVSLRLALGKTMAESTPLPFVIDDAFVHFDEERLGEMFRILEEVAVHHQVLLMTWRDDLDRYFKQSSVQYL</sequence>
<keyword evidence="1" id="KW-0175">Coiled coil</keyword>
<dbReference type="Proteomes" id="UP000571017">
    <property type="component" value="Unassembled WGS sequence"/>
</dbReference>
<feature type="coiled-coil region" evidence="1">
    <location>
        <begin position="744"/>
        <end position="812"/>
    </location>
</feature>
<gene>
    <name evidence="4" type="ORF">H0266_06590</name>
</gene>
<reference evidence="4 5" key="1">
    <citation type="journal article" date="2004" name="Extremophiles">
        <title>Halobacillus locisalis sp. nov., a halophilic bacterium isolated from a marine solar saltern of the Yellow Sea in Korea.</title>
        <authorList>
            <person name="Yoon J.H."/>
            <person name="Kang K.H."/>
            <person name="Oh T.K."/>
            <person name="Park Y.H."/>
        </authorList>
    </citation>
    <scope>NUCLEOTIDE SEQUENCE [LARGE SCALE GENOMIC DNA]</scope>
    <source>
        <strain evidence="4 5">KCTC 3788</strain>
    </source>
</reference>
<dbReference type="AlphaFoldDB" id="A0A838CS28"/>
<feature type="domain" description="YhaN AAA" evidence="3">
    <location>
        <begin position="7"/>
        <end position="194"/>
    </location>
</feature>
<dbReference type="Pfam" id="PF13514">
    <property type="entry name" value="AAA_27"/>
    <property type="match status" value="1"/>
</dbReference>
<evidence type="ECO:0000256" key="2">
    <source>
        <dbReference type="SAM" id="Phobius"/>
    </source>
</evidence>
<keyword evidence="5" id="KW-1185">Reference proteome</keyword>
<accession>A0A838CS28</accession>
<feature type="transmembrane region" description="Helical" evidence="2">
    <location>
        <begin position="450"/>
        <end position="467"/>
    </location>
</feature>
<proteinExistence type="predicted"/>
<name>A0A838CS28_9BACI</name>
<evidence type="ECO:0000256" key="1">
    <source>
        <dbReference type="SAM" id="Coils"/>
    </source>
</evidence>
<evidence type="ECO:0000313" key="4">
    <source>
        <dbReference type="EMBL" id="MBA2174575.1"/>
    </source>
</evidence>
<keyword evidence="2" id="KW-0472">Membrane</keyword>